<keyword evidence="2" id="KW-0812">Transmembrane</keyword>
<dbReference type="GO" id="GO:0043107">
    <property type="term" value="P:type IV pilus-dependent motility"/>
    <property type="evidence" value="ECO:0007669"/>
    <property type="project" value="TreeGrafter"/>
</dbReference>
<reference evidence="3 4" key="1">
    <citation type="submission" date="2019-01" db="EMBL/GenBank/DDBJ databases">
        <title>Pseudolysobacter antarctica gen. nov., sp. nov., isolated from Fildes Peninsula, Antarctica.</title>
        <authorList>
            <person name="Wei Z."/>
            <person name="Peng F."/>
        </authorList>
    </citation>
    <scope>NUCLEOTIDE SEQUENCE [LARGE SCALE GENOMIC DNA]</scope>
    <source>
        <strain evidence="3 4">AQ6-296</strain>
    </source>
</reference>
<evidence type="ECO:0000256" key="2">
    <source>
        <dbReference type="SAM" id="Phobius"/>
    </source>
</evidence>
<evidence type="ECO:0000313" key="4">
    <source>
        <dbReference type="Proteomes" id="UP000291562"/>
    </source>
</evidence>
<dbReference type="RefSeq" id="WP_129835545.1">
    <property type="nucleotide sequence ID" value="NZ_CP035704.1"/>
</dbReference>
<dbReference type="Proteomes" id="UP000291562">
    <property type="component" value="Chromosome"/>
</dbReference>
<feature type="compositionally biased region" description="Low complexity" evidence="1">
    <location>
        <begin position="217"/>
        <end position="241"/>
    </location>
</feature>
<keyword evidence="2" id="KW-1133">Transmembrane helix</keyword>
<dbReference type="PANTHER" id="PTHR40278:SF2">
    <property type="entry name" value="TYPE IV PILUS INNER MEMBRANE COMPONENT PILN"/>
    <property type="match status" value="1"/>
</dbReference>
<dbReference type="OrthoDB" id="5296173at2"/>
<name>A0A411HNG0_9GAMM</name>
<feature type="compositionally biased region" description="Pro residues" evidence="1">
    <location>
        <begin position="198"/>
        <end position="216"/>
    </location>
</feature>
<proteinExistence type="predicted"/>
<dbReference type="KEGG" id="xbc:ELE36_17400"/>
<feature type="transmembrane region" description="Helical" evidence="2">
    <location>
        <begin position="21"/>
        <end position="43"/>
    </location>
</feature>
<dbReference type="Pfam" id="PF05137">
    <property type="entry name" value="PilN"/>
    <property type="match status" value="1"/>
</dbReference>
<dbReference type="GO" id="GO:0043683">
    <property type="term" value="P:type IV pilus assembly"/>
    <property type="evidence" value="ECO:0007669"/>
    <property type="project" value="TreeGrafter"/>
</dbReference>
<accession>A0A411HNG0</accession>
<dbReference type="InterPro" id="IPR007813">
    <property type="entry name" value="PilN"/>
</dbReference>
<dbReference type="PANTHER" id="PTHR40278">
    <property type="entry name" value="DNA UTILIZATION PROTEIN HOFN"/>
    <property type="match status" value="1"/>
</dbReference>
<dbReference type="InterPro" id="IPR052534">
    <property type="entry name" value="Extracell_DNA_Util/SecSys_Comp"/>
</dbReference>
<evidence type="ECO:0000256" key="1">
    <source>
        <dbReference type="SAM" id="MobiDB-lite"/>
    </source>
</evidence>
<gene>
    <name evidence="3" type="ORF">ELE36_17400</name>
</gene>
<organism evidence="3 4">
    <name type="scientific">Pseudolysobacter antarcticus</name>
    <dbReference type="NCBI Taxonomy" id="2511995"/>
    <lineage>
        <taxon>Bacteria</taxon>
        <taxon>Pseudomonadati</taxon>
        <taxon>Pseudomonadota</taxon>
        <taxon>Gammaproteobacteria</taxon>
        <taxon>Lysobacterales</taxon>
        <taxon>Rhodanobacteraceae</taxon>
        <taxon>Pseudolysobacter</taxon>
    </lineage>
</organism>
<keyword evidence="4" id="KW-1185">Reference proteome</keyword>
<dbReference type="EMBL" id="CP035704">
    <property type="protein sequence ID" value="QBB71996.1"/>
    <property type="molecule type" value="Genomic_DNA"/>
</dbReference>
<sequence length="241" mass="26077">MAKINLLPWRAARRKQREREFYMVLGASLVAAVLVFLGAMLFMDSRIDNQQARNHYLEGENKLLDAKIVKIDKLDKEKARLLARKQIIEQLQANRSQMVHLFDELVKTIPDGARLSGLKQSGDILTLEGHAQSNASVANYMRSLDASQWLSHADLKKSEAKGDDKKNRFLFGLDVKLRKAGTEQTEQDATGGAAPAKPANPPAAPAAPPPTTPITPPASATPKPAAATPTTPATPVAGGKS</sequence>
<feature type="region of interest" description="Disordered" evidence="1">
    <location>
        <begin position="181"/>
        <end position="241"/>
    </location>
</feature>
<keyword evidence="2" id="KW-0472">Membrane</keyword>
<evidence type="ECO:0000313" key="3">
    <source>
        <dbReference type="EMBL" id="QBB71996.1"/>
    </source>
</evidence>
<dbReference type="AlphaFoldDB" id="A0A411HNG0"/>
<protein>
    <submittedName>
        <fullName evidence="3">Fimbrial assembly protein</fullName>
    </submittedName>
</protein>